<dbReference type="Proteomes" id="UP000254939">
    <property type="component" value="Unassembled WGS sequence"/>
</dbReference>
<name>A0A370KR41_9HYPH</name>
<comment type="caution">
    <text evidence="1">The sequence shown here is derived from an EMBL/GenBank/DDBJ whole genome shotgun (WGS) entry which is preliminary data.</text>
</comment>
<protein>
    <submittedName>
        <fullName evidence="1">Uncharacterized protein</fullName>
    </submittedName>
</protein>
<dbReference type="AlphaFoldDB" id="A0A370KR41"/>
<organism evidence="1 2">
    <name type="scientific">Rhizobium grahamii</name>
    <dbReference type="NCBI Taxonomy" id="1120045"/>
    <lineage>
        <taxon>Bacteria</taxon>
        <taxon>Pseudomonadati</taxon>
        <taxon>Pseudomonadota</taxon>
        <taxon>Alphaproteobacteria</taxon>
        <taxon>Hyphomicrobiales</taxon>
        <taxon>Rhizobiaceae</taxon>
        <taxon>Rhizobium/Agrobacterium group</taxon>
        <taxon>Rhizobium</taxon>
    </lineage>
</organism>
<sequence length="108" mass="11936">MDDVPVIKMRRKGRAEQQRMLIPSECMVVDALRGTPAGKLSDLAEIRHALAVKHGADACCPVTVQRHLVHISEEGSAPFWRVVDPDRPFARRMAGGPDRIREKLAGEG</sequence>
<evidence type="ECO:0000313" key="2">
    <source>
        <dbReference type="Proteomes" id="UP000254939"/>
    </source>
</evidence>
<gene>
    <name evidence="1" type="ORF">B5K06_10930</name>
</gene>
<proteinExistence type="predicted"/>
<accession>A0A370KR41</accession>
<dbReference type="OrthoDB" id="675048at2"/>
<reference evidence="1 2" key="1">
    <citation type="submission" date="2017-03" db="EMBL/GenBank/DDBJ databases">
        <title>Genome analysis of Rhizobial strains effectives or ineffectives for nitrogen fixation isolated from bean seeds.</title>
        <authorList>
            <person name="Peralta H."/>
            <person name="Aguilar-Vera A."/>
            <person name="Mora Y."/>
            <person name="Vargas-Lagunas C."/>
            <person name="Girard L."/>
            <person name="Mora J."/>
        </authorList>
    </citation>
    <scope>NUCLEOTIDE SEQUENCE [LARGE SCALE GENOMIC DNA]</scope>
    <source>
        <strain evidence="1 2">CCGM3</strain>
    </source>
</reference>
<dbReference type="EMBL" id="NAAC01000011">
    <property type="protein sequence ID" value="RDJ12253.1"/>
    <property type="molecule type" value="Genomic_DNA"/>
</dbReference>
<dbReference type="RefSeq" id="WP_114712897.1">
    <property type="nucleotide sequence ID" value="NZ_KZ857259.1"/>
</dbReference>
<evidence type="ECO:0000313" key="1">
    <source>
        <dbReference type="EMBL" id="RDJ12253.1"/>
    </source>
</evidence>